<feature type="transmembrane region" description="Helical" evidence="1">
    <location>
        <begin position="46"/>
        <end position="67"/>
    </location>
</feature>
<dbReference type="PANTHER" id="PTHR23028">
    <property type="entry name" value="ACETYLTRANSFERASE"/>
    <property type="match status" value="1"/>
</dbReference>
<evidence type="ECO:0000259" key="2">
    <source>
        <dbReference type="Pfam" id="PF01757"/>
    </source>
</evidence>
<evidence type="ECO:0000313" key="3">
    <source>
        <dbReference type="EMBL" id="SKD02149.1"/>
    </source>
</evidence>
<evidence type="ECO:0000313" key="4">
    <source>
        <dbReference type="Proteomes" id="UP000190166"/>
    </source>
</evidence>
<keyword evidence="1" id="KW-1133">Transmembrane helix</keyword>
<feature type="transmembrane region" description="Helical" evidence="1">
    <location>
        <begin position="255"/>
        <end position="272"/>
    </location>
</feature>
<dbReference type="GO" id="GO:0000271">
    <property type="term" value="P:polysaccharide biosynthetic process"/>
    <property type="evidence" value="ECO:0007669"/>
    <property type="project" value="TreeGrafter"/>
</dbReference>
<keyword evidence="1" id="KW-0812">Transmembrane</keyword>
<keyword evidence="4" id="KW-1185">Reference proteome</keyword>
<dbReference type="Pfam" id="PF01757">
    <property type="entry name" value="Acyl_transf_3"/>
    <property type="match status" value="1"/>
</dbReference>
<keyword evidence="1" id="KW-0472">Membrane</keyword>
<feature type="transmembrane region" description="Helical" evidence="1">
    <location>
        <begin position="87"/>
        <end position="114"/>
    </location>
</feature>
<feature type="transmembrane region" description="Helical" evidence="1">
    <location>
        <begin position="163"/>
        <end position="180"/>
    </location>
</feature>
<feature type="transmembrane region" description="Helical" evidence="1">
    <location>
        <begin position="214"/>
        <end position="235"/>
    </location>
</feature>
<protein>
    <submittedName>
        <fullName evidence="3">Acyltransferase family protein</fullName>
    </submittedName>
</protein>
<dbReference type="GO" id="GO:0016747">
    <property type="term" value="F:acyltransferase activity, transferring groups other than amino-acyl groups"/>
    <property type="evidence" value="ECO:0007669"/>
    <property type="project" value="InterPro"/>
</dbReference>
<dbReference type="EMBL" id="FUZZ01000001">
    <property type="protein sequence ID" value="SKD02149.1"/>
    <property type="molecule type" value="Genomic_DNA"/>
</dbReference>
<keyword evidence="3" id="KW-0012">Acyltransferase</keyword>
<dbReference type="AlphaFoldDB" id="A0A1T5NPX6"/>
<feature type="transmembrane region" description="Helical" evidence="1">
    <location>
        <begin position="293"/>
        <end position="313"/>
    </location>
</feature>
<name>A0A1T5NPX6_9BACT</name>
<feature type="transmembrane region" description="Helical" evidence="1">
    <location>
        <begin position="129"/>
        <end position="156"/>
    </location>
</feature>
<dbReference type="GO" id="GO:0016020">
    <property type="term" value="C:membrane"/>
    <property type="evidence" value="ECO:0007669"/>
    <property type="project" value="TreeGrafter"/>
</dbReference>
<accession>A0A1T5NPX6</accession>
<feature type="domain" description="Acyltransferase 3" evidence="2">
    <location>
        <begin position="4"/>
        <end position="338"/>
    </location>
</feature>
<feature type="transmembrane region" description="Helical" evidence="1">
    <location>
        <begin position="186"/>
        <end position="207"/>
    </location>
</feature>
<dbReference type="Proteomes" id="UP000190166">
    <property type="component" value="Unassembled WGS sequence"/>
</dbReference>
<sequence length="365" mass="41906">MKINSIQLLRAVAVILVVHVHAIDLQEAFTVSHQQKFYFLENFGAIGVDLFFGISGFIISYVASNYFGARDGVDFLKKRFLRINPIYYVASVCYMVFFCFFDRMYPITAILYGWRDTIFMLPVLNSQKWLAPILVVGWSLSFEWWFYFLFFFLILFRTKYKTLLLLLVIPALVTVGQLLKPTDFRLIFYTNPIMLEFLFGVIIFWLYRHVKVATGVAGLLLLLGIGGYVYNIVYGFGNISELSSVTSGTGSLKRVLLWGLPSACILAGCIFLEQRGVWARLWNNKWGLLIGDASYSIYLTHYTFYYFIAQIYAATGYFMNADLSVIVHMVLAVAVGIFFYYKVERPLIKLLHSRPAARPVHTAMP</sequence>
<keyword evidence="3" id="KW-0808">Transferase</keyword>
<dbReference type="InterPro" id="IPR002656">
    <property type="entry name" value="Acyl_transf_3_dom"/>
</dbReference>
<dbReference type="STRING" id="393003.SAMN05660461_2431"/>
<proteinExistence type="predicted"/>
<dbReference type="RefSeq" id="WP_079469610.1">
    <property type="nucleotide sequence ID" value="NZ_FUZZ01000001.1"/>
</dbReference>
<reference evidence="4" key="1">
    <citation type="submission" date="2017-02" db="EMBL/GenBank/DDBJ databases">
        <authorList>
            <person name="Varghese N."/>
            <person name="Submissions S."/>
        </authorList>
    </citation>
    <scope>NUCLEOTIDE SEQUENCE [LARGE SCALE GENOMIC DNA]</scope>
    <source>
        <strain evidence="4">DSM 18108</strain>
    </source>
</reference>
<dbReference type="InterPro" id="IPR050879">
    <property type="entry name" value="Acyltransferase_3"/>
</dbReference>
<dbReference type="PANTHER" id="PTHR23028:SF131">
    <property type="entry name" value="BLR2367 PROTEIN"/>
    <property type="match status" value="1"/>
</dbReference>
<feature type="transmembrane region" description="Helical" evidence="1">
    <location>
        <begin position="325"/>
        <end position="343"/>
    </location>
</feature>
<gene>
    <name evidence="3" type="ORF">SAMN05660461_2431</name>
</gene>
<organism evidence="3 4">
    <name type="scientific">Chitinophaga ginsengisegetis</name>
    <dbReference type="NCBI Taxonomy" id="393003"/>
    <lineage>
        <taxon>Bacteria</taxon>
        <taxon>Pseudomonadati</taxon>
        <taxon>Bacteroidota</taxon>
        <taxon>Chitinophagia</taxon>
        <taxon>Chitinophagales</taxon>
        <taxon>Chitinophagaceae</taxon>
        <taxon>Chitinophaga</taxon>
    </lineage>
</organism>
<evidence type="ECO:0000256" key="1">
    <source>
        <dbReference type="SAM" id="Phobius"/>
    </source>
</evidence>